<dbReference type="Pfam" id="PF04432">
    <property type="entry name" value="FrhB_FdhB_C"/>
    <property type="match status" value="1"/>
</dbReference>
<feature type="domain" description="Coenzyme F420 hydrogenase/dehydrogenase beta subunit N-terminal" evidence="1">
    <location>
        <begin position="87"/>
        <end position="162"/>
    </location>
</feature>
<gene>
    <name evidence="3" type="ORF">ACFOKF_08105</name>
</gene>
<comment type="caution">
    <text evidence="3">The sequence shown here is derived from an EMBL/GenBank/DDBJ whole genome shotgun (WGS) entry which is preliminary data.</text>
</comment>
<name>A0ABV7NFC8_9SPHN</name>
<reference evidence="4" key="1">
    <citation type="journal article" date="2019" name="Int. J. Syst. Evol. Microbiol.">
        <title>The Global Catalogue of Microorganisms (GCM) 10K type strain sequencing project: providing services to taxonomists for standard genome sequencing and annotation.</title>
        <authorList>
            <consortium name="The Broad Institute Genomics Platform"/>
            <consortium name="The Broad Institute Genome Sequencing Center for Infectious Disease"/>
            <person name="Wu L."/>
            <person name="Ma J."/>
        </authorList>
    </citation>
    <scope>NUCLEOTIDE SEQUENCE [LARGE SCALE GENOMIC DNA]</scope>
    <source>
        <strain evidence="4">CCM 7491</strain>
    </source>
</reference>
<evidence type="ECO:0000313" key="3">
    <source>
        <dbReference type="EMBL" id="MFC3441159.1"/>
    </source>
</evidence>
<dbReference type="InterPro" id="IPR007516">
    <property type="entry name" value="Co_F420_Hydgase/DH_bsu_N"/>
</dbReference>
<dbReference type="RefSeq" id="WP_380794791.1">
    <property type="nucleotide sequence ID" value="NZ_JBHRVU010000004.1"/>
</dbReference>
<feature type="domain" description="Coenzyme F420 hydrogenase/dehydrogenase beta subunit C-terminal" evidence="2">
    <location>
        <begin position="171"/>
        <end position="338"/>
    </location>
</feature>
<proteinExistence type="predicted"/>
<evidence type="ECO:0000313" key="4">
    <source>
        <dbReference type="Proteomes" id="UP001595681"/>
    </source>
</evidence>
<dbReference type="PANTHER" id="PTHR31332:SF0">
    <property type="entry name" value="7-HYDROXYMETHYL CHLOROPHYLL A REDUCTASE, CHLOROPLASTIC"/>
    <property type="match status" value="1"/>
</dbReference>
<dbReference type="InterPro" id="IPR045220">
    <property type="entry name" value="FRHB/FDHB/HCAR-like"/>
</dbReference>
<keyword evidence="4" id="KW-1185">Reference proteome</keyword>
<dbReference type="EMBL" id="JBHRVU010000004">
    <property type="protein sequence ID" value="MFC3441159.1"/>
    <property type="molecule type" value="Genomic_DNA"/>
</dbReference>
<sequence>MTGISSPTLQRVLQGELCSGCGLCAGVAPASISMATVAPGYSRPVQSAPLNQQQEQAVAQSCPGAKIAPWGGAPHQDIFWGPWQQVLTGYAVDPEVRFGGSSGGAISALLIHALESGLVDDVLHIAPSAEYPTRNRLQWSRTRDEVIRYAGSRYAASSPLSEIGEALESDQRTAFVGKPCDVSALRQLALVDPRVDRRFPIKLSFFCGGLPSHDGADRIVRAMGLEPDKLVSFRYRGQGWPGMAKAETLDGQTAEISYADSWGAHLSKEVQFRCKICPDAVGGVADIACADAWYGDEDGYPSFDEQEGRSLIVSRTAAGEALLASAAGAGSICYEPLDVREIDLMQPAQARRKRLVVARTASCRVLGHPVPQMHNLDVAKAARTAKISEQLRNFLGMLRRIVQKRK</sequence>
<organism evidence="3 4">
    <name type="scientific">Sphingobium rhizovicinum</name>
    <dbReference type="NCBI Taxonomy" id="432308"/>
    <lineage>
        <taxon>Bacteria</taxon>
        <taxon>Pseudomonadati</taxon>
        <taxon>Pseudomonadota</taxon>
        <taxon>Alphaproteobacteria</taxon>
        <taxon>Sphingomonadales</taxon>
        <taxon>Sphingomonadaceae</taxon>
        <taxon>Sphingobium</taxon>
    </lineage>
</organism>
<dbReference type="PANTHER" id="PTHR31332">
    <property type="entry name" value="7-HYDROXYMETHYL CHLOROPHYLL A REDUCTASE, CHLOROPLASTIC"/>
    <property type="match status" value="1"/>
</dbReference>
<protein>
    <submittedName>
        <fullName evidence="3">Coenzyme F420 hydrogenase/dehydrogenase, beta subunit C-terminal domain</fullName>
    </submittedName>
</protein>
<accession>A0ABV7NFC8</accession>
<dbReference type="Pfam" id="PF04422">
    <property type="entry name" value="FrhB_FdhB_N"/>
    <property type="match status" value="1"/>
</dbReference>
<evidence type="ECO:0000259" key="1">
    <source>
        <dbReference type="Pfam" id="PF04422"/>
    </source>
</evidence>
<dbReference type="Proteomes" id="UP001595681">
    <property type="component" value="Unassembled WGS sequence"/>
</dbReference>
<dbReference type="InterPro" id="IPR007525">
    <property type="entry name" value="FrhB_FdhB_C"/>
</dbReference>
<evidence type="ECO:0000259" key="2">
    <source>
        <dbReference type="Pfam" id="PF04432"/>
    </source>
</evidence>